<feature type="domain" description="COG complex component COG2 C-terminal" evidence="2">
    <location>
        <begin position="481"/>
        <end position="827"/>
    </location>
</feature>
<evidence type="ECO:0000313" key="3">
    <source>
        <dbReference type="EMBL" id="KAK4537777.1"/>
    </source>
</evidence>
<dbReference type="InterPro" id="IPR009316">
    <property type="entry name" value="COG2"/>
</dbReference>
<evidence type="ECO:0000313" key="4">
    <source>
        <dbReference type="Proteomes" id="UP001301350"/>
    </source>
</evidence>
<feature type="compositionally biased region" description="Low complexity" evidence="1">
    <location>
        <begin position="797"/>
        <end position="806"/>
    </location>
</feature>
<reference evidence="3 4" key="1">
    <citation type="submission" date="2022-07" db="EMBL/GenBank/DDBJ databases">
        <title>Genome-wide signatures of adaptation to extreme environments.</title>
        <authorList>
            <person name="Cho C.H."/>
            <person name="Yoon H.S."/>
        </authorList>
    </citation>
    <scope>NUCLEOTIDE SEQUENCE [LARGE SCALE GENOMIC DNA]</scope>
    <source>
        <strain evidence="3 4">DBV 063 E5</strain>
    </source>
</reference>
<feature type="region of interest" description="Disordered" evidence="1">
    <location>
        <begin position="791"/>
        <end position="815"/>
    </location>
</feature>
<evidence type="ECO:0000256" key="1">
    <source>
        <dbReference type="SAM" id="MobiDB-lite"/>
    </source>
</evidence>
<dbReference type="EMBL" id="JANCYW010000014">
    <property type="protein sequence ID" value="KAK4537777.1"/>
    <property type="molecule type" value="Genomic_DNA"/>
</dbReference>
<dbReference type="InterPro" id="IPR024603">
    <property type="entry name" value="COG_complex_COG2_C"/>
</dbReference>
<sequence>MPWSMSRVDDTSGGQSVQRATEPASGWSARYCFDPSVFDDVPEAEGDETVPVDGGPDSDAVDDDSCFDAVRWVASVRTQAPLTSLQRDLERLVGHTRDEIAHVMERDFTALMRLSEEAAAPEDERSDAPYSTAVQRCREKARLARSWLQQVQRELQQDAEQLQALIARRTHTTQVRQCVEQLAHVGVLLEQLERRLSDAVETHSRASEGDDGNASRASVARPGKVSSASALPERSREYAQTQALLYAAHREMEACLAATNIEALEASTCTTVRATMQQQRQVLQSCHARLVMCLDRALDAAVTRNAQGVPVTWDAQRLEQWVRAGVLGEQITECETLFRRTVVQPLVAEAVRRSVAEPSPSPDATAATISQSAPAPRRVEAFAALLQDALGSLLVPMARLALQASAAAPAPMDLLVEAVWPQVVADLSEHLTEVFSCGIPDAFRQCYAVGERVFHLLLRAQPSAEAQQRLRQHPLSGEYFRRWNLQLYAQLRFQEVASDLEAVFQAAPLNVRCAEAQEAARMLRCLQAEDDDDDDDDDGAADALGLWRRRTRLQALQSLALWLTLRRLWSKSVLLAPLLSRWLRLSWQCLRRYASWLENGLDGGGSFSPLECALIHHDVQRLRTAVPDEVARQWQACLESLPPEVRSDAQTRLAPMRVQHLLQTAVESLAEAYAHRLQSAVLERLAFECIERLQPLRGILATYRMVSSKPPPTQPSRFIHTVWQPLDAFLAEWEAIDSGEGEAASDAEGRRRRAWAAPVIERVVRAYLQMGQEVLESVRRAQDALRRLQVHDEEQQQQRQQQQGQQADVLAGTSDESKIERQMALDIEWLARRARYEKYGGVQVAAMLEAEATDNMAAEWIARLQALAVDESTLSKTNS</sequence>
<name>A0AAV9IZM6_CYACA</name>
<feature type="region of interest" description="Disordered" evidence="1">
    <location>
        <begin position="200"/>
        <end position="234"/>
    </location>
</feature>
<dbReference type="GO" id="GO:0007030">
    <property type="term" value="P:Golgi organization"/>
    <property type="evidence" value="ECO:0007669"/>
    <property type="project" value="InterPro"/>
</dbReference>
<keyword evidence="4" id="KW-1185">Reference proteome</keyword>
<feature type="region of interest" description="Disordered" evidence="1">
    <location>
        <begin position="38"/>
        <end position="61"/>
    </location>
</feature>
<dbReference type="Pfam" id="PF12022">
    <property type="entry name" value="COG2_C"/>
    <property type="match status" value="1"/>
</dbReference>
<feature type="compositionally biased region" description="Acidic residues" evidence="1">
    <location>
        <begin position="40"/>
        <end position="50"/>
    </location>
</feature>
<dbReference type="PANTHER" id="PTHR12961:SF0">
    <property type="entry name" value="CONSERVED OLIGOMERIC GOLGI COMPLEX SUBUNIT 2"/>
    <property type="match status" value="1"/>
</dbReference>
<dbReference type="AlphaFoldDB" id="A0AAV9IZM6"/>
<proteinExistence type="predicted"/>
<protein>
    <recommendedName>
        <fullName evidence="2">COG complex component COG2 C-terminal domain-containing protein</fullName>
    </recommendedName>
</protein>
<accession>A0AAV9IZM6</accession>
<evidence type="ECO:0000259" key="2">
    <source>
        <dbReference type="Pfam" id="PF12022"/>
    </source>
</evidence>
<dbReference type="GO" id="GO:0016020">
    <property type="term" value="C:membrane"/>
    <property type="evidence" value="ECO:0007669"/>
    <property type="project" value="InterPro"/>
</dbReference>
<organism evidence="3 4">
    <name type="scientific">Cyanidium caldarium</name>
    <name type="common">Red alga</name>
    <dbReference type="NCBI Taxonomy" id="2771"/>
    <lineage>
        <taxon>Eukaryota</taxon>
        <taxon>Rhodophyta</taxon>
        <taxon>Bangiophyceae</taxon>
        <taxon>Cyanidiales</taxon>
        <taxon>Cyanidiaceae</taxon>
        <taxon>Cyanidium</taxon>
    </lineage>
</organism>
<comment type="caution">
    <text evidence="3">The sequence shown here is derived from an EMBL/GenBank/DDBJ whole genome shotgun (WGS) entry which is preliminary data.</text>
</comment>
<feature type="region of interest" description="Disordered" evidence="1">
    <location>
        <begin position="1"/>
        <end position="25"/>
    </location>
</feature>
<dbReference type="GO" id="GO:0006891">
    <property type="term" value="P:intra-Golgi vesicle-mediated transport"/>
    <property type="evidence" value="ECO:0007669"/>
    <property type="project" value="TreeGrafter"/>
</dbReference>
<dbReference type="GO" id="GO:0017119">
    <property type="term" value="C:Golgi transport complex"/>
    <property type="evidence" value="ECO:0007669"/>
    <property type="project" value="TreeGrafter"/>
</dbReference>
<gene>
    <name evidence="3" type="ORF">CDCA_CDCA14G3802</name>
</gene>
<dbReference type="PANTHER" id="PTHR12961">
    <property type="entry name" value="CONSERVED OLIGOMERIC GOLGI COMPLEX COMPONENT 2"/>
    <property type="match status" value="1"/>
</dbReference>
<dbReference type="Proteomes" id="UP001301350">
    <property type="component" value="Unassembled WGS sequence"/>
</dbReference>
<dbReference type="GO" id="GO:0015031">
    <property type="term" value="P:protein transport"/>
    <property type="evidence" value="ECO:0007669"/>
    <property type="project" value="InterPro"/>
</dbReference>